<comment type="caution">
    <text evidence="12">The sequence shown here is derived from an EMBL/GenBank/DDBJ whole genome shotgun (WGS) entry which is preliminary data.</text>
</comment>
<gene>
    <name evidence="12" type="ORF">HMPREF9628_00217</name>
</gene>
<dbReference type="EMBL" id="AFZG01000019">
    <property type="protein sequence ID" value="EHL19496.1"/>
    <property type="molecule type" value="Genomic_DNA"/>
</dbReference>
<dbReference type="PATRIC" id="fig|796940.3.peg.814"/>
<sequence>MSNKRIYLDNAATTKVDDDILNEITKYFNVEYANPSSIYKESRTVQNAIYKARSSIAKLINASDDEIYFTSGGTESDNWAIQCVQNENKKHIITSKIEHHAILNTCKYMKESGLNITYLDVDKSGFINPQTLEENITNDNTSIVSIMTANNEIGTIQPIKQLCKIAHQNGAYFHTDAVQAVGKLNIDVKDTNVDMMSISGHKIHALKGIGALYIKKSTHLKNLIYGGSQENYKRAGTENVPAIVSLGLACEKLISNNKEQNYIRNLRDYFIDEVLFKIDDCILTGNSDSRLINNASFCFADIDSKILIILLDKAGICASVGSACTSGSVENSHVLQAIGVDDKYINGNIRFTLSKYNTKEEIDYVVSNLAETVKKLRNN</sequence>
<dbReference type="InterPro" id="IPR020578">
    <property type="entry name" value="Aminotrans_V_PyrdxlP_BS"/>
</dbReference>
<keyword evidence="4" id="KW-0808">Transferase</keyword>
<evidence type="ECO:0000256" key="6">
    <source>
        <dbReference type="ARBA" id="ARBA00022898"/>
    </source>
</evidence>
<dbReference type="PANTHER" id="PTHR11601">
    <property type="entry name" value="CYSTEINE DESULFURYLASE FAMILY MEMBER"/>
    <property type="match status" value="1"/>
</dbReference>
<evidence type="ECO:0000313" key="13">
    <source>
        <dbReference type="Proteomes" id="UP000003379"/>
    </source>
</evidence>
<dbReference type="Gene3D" id="3.90.1150.10">
    <property type="entry name" value="Aspartate Aminotransferase, domain 1"/>
    <property type="match status" value="1"/>
</dbReference>
<dbReference type="Gene3D" id="3.40.640.10">
    <property type="entry name" value="Type I PLP-dependent aspartate aminotransferase-like (Major domain)"/>
    <property type="match status" value="1"/>
</dbReference>
<dbReference type="InterPro" id="IPR000192">
    <property type="entry name" value="Aminotrans_V_dom"/>
</dbReference>
<dbReference type="RefSeq" id="WP_009528511.1">
    <property type="nucleotide sequence ID" value="NZ_JH414596.1"/>
</dbReference>
<dbReference type="PROSITE" id="PS00595">
    <property type="entry name" value="AA_TRANSFER_CLASS_5"/>
    <property type="match status" value="1"/>
</dbReference>
<comment type="cofactor">
    <cofactor evidence="1 10">
        <name>pyridoxal 5'-phosphate</name>
        <dbReference type="ChEBI" id="CHEBI:597326"/>
    </cofactor>
</comment>
<evidence type="ECO:0000256" key="10">
    <source>
        <dbReference type="RuleBase" id="RU004504"/>
    </source>
</evidence>
<comment type="catalytic activity">
    <reaction evidence="9">
        <text>(sulfur carrier)-H + L-cysteine = (sulfur carrier)-SH + L-alanine</text>
        <dbReference type="Rhea" id="RHEA:43892"/>
        <dbReference type="Rhea" id="RHEA-COMP:14737"/>
        <dbReference type="Rhea" id="RHEA-COMP:14739"/>
        <dbReference type="ChEBI" id="CHEBI:29917"/>
        <dbReference type="ChEBI" id="CHEBI:35235"/>
        <dbReference type="ChEBI" id="CHEBI:57972"/>
        <dbReference type="ChEBI" id="CHEBI:64428"/>
        <dbReference type="EC" id="2.8.1.7"/>
    </reaction>
</comment>
<evidence type="ECO:0000256" key="3">
    <source>
        <dbReference type="ARBA" id="ARBA00012239"/>
    </source>
</evidence>
<keyword evidence="5" id="KW-0479">Metal-binding</keyword>
<comment type="similarity">
    <text evidence="2">Belongs to the class-V pyridoxal-phosphate-dependent aminotransferase family. NifS/IscS subfamily.</text>
</comment>
<dbReference type="InterPro" id="IPR015424">
    <property type="entry name" value="PyrdxlP-dep_Trfase"/>
</dbReference>
<dbReference type="GO" id="GO:0046872">
    <property type="term" value="F:metal ion binding"/>
    <property type="evidence" value="ECO:0007669"/>
    <property type="project" value="UniProtKB-KW"/>
</dbReference>
<keyword evidence="6" id="KW-0663">Pyridoxal phosphate</keyword>
<organism evidence="12 13">
    <name type="scientific">Peptoanaerobacter stomatis</name>
    <dbReference type="NCBI Taxonomy" id="796937"/>
    <lineage>
        <taxon>Bacteria</taxon>
        <taxon>Bacillati</taxon>
        <taxon>Bacillota</taxon>
        <taxon>Clostridia</taxon>
        <taxon>Peptostreptococcales</taxon>
        <taxon>Filifactoraceae</taxon>
        <taxon>Peptoanaerobacter</taxon>
    </lineage>
</organism>
<evidence type="ECO:0000313" key="12">
    <source>
        <dbReference type="EMBL" id="EHL19496.1"/>
    </source>
</evidence>
<dbReference type="HOGENOM" id="CLU_003433_0_0_9"/>
<evidence type="ECO:0000256" key="2">
    <source>
        <dbReference type="ARBA" id="ARBA00006490"/>
    </source>
</evidence>
<protein>
    <recommendedName>
        <fullName evidence="3">cysteine desulfurase</fullName>
        <ecNumber evidence="3">2.8.1.7</ecNumber>
    </recommendedName>
</protein>
<evidence type="ECO:0000256" key="4">
    <source>
        <dbReference type="ARBA" id="ARBA00022679"/>
    </source>
</evidence>
<dbReference type="EC" id="2.8.1.7" evidence="3"/>
<dbReference type="GO" id="GO:0031071">
    <property type="term" value="F:cysteine desulfurase activity"/>
    <property type="evidence" value="ECO:0007669"/>
    <property type="project" value="UniProtKB-EC"/>
</dbReference>
<dbReference type="Proteomes" id="UP000003379">
    <property type="component" value="Unassembled WGS sequence"/>
</dbReference>
<evidence type="ECO:0000256" key="9">
    <source>
        <dbReference type="ARBA" id="ARBA00050776"/>
    </source>
</evidence>
<dbReference type="InterPro" id="IPR015422">
    <property type="entry name" value="PyrdxlP-dep_Trfase_small"/>
</dbReference>
<name>G9XC09_9FIRM</name>
<dbReference type="STRING" id="796937.HMPREF9630_01560"/>
<evidence type="ECO:0000256" key="8">
    <source>
        <dbReference type="ARBA" id="ARBA00023014"/>
    </source>
</evidence>
<dbReference type="Pfam" id="PF00266">
    <property type="entry name" value="Aminotran_5"/>
    <property type="match status" value="1"/>
</dbReference>
<reference evidence="12 13" key="1">
    <citation type="submission" date="2011-08" db="EMBL/GenBank/DDBJ databases">
        <title>The Genome Sequence of Eubacteriaceae bacterium CM5.</title>
        <authorList>
            <consortium name="The Broad Institute Genome Sequencing Platform"/>
            <person name="Earl A."/>
            <person name="Ward D."/>
            <person name="Feldgarden M."/>
            <person name="Gevers D."/>
            <person name="Sizova M."/>
            <person name="Hazen A."/>
            <person name="Epstein S."/>
            <person name="Young S.K."/>
            <person name="Zeng Q."/>
            <person name="Gargeya S."/>
            <person name="Fitzgerald M."/>
            <person name="Haas B."/>
            <person name="Abouelleil A."/>
            <person name="Alvarado L."/>
            <person name="Arachchi H.M."/>
            <person name="Berlin A."/>
            <person name="Brown A."/>
            <person name="Chapman S.B."/>
            <person name="Chen Z."/>
            <person name="Dunbar C."/>
            <person name="Freedman E."/>
            <person name="Gearin G."/>
            <person name="Gellesch M."/>
            <person name="Goldberg J."/>
            <person name="Griggs A."/>
            <person name="Gujja S."/>
            <person name="Heiman D."/>
            <person name="Howarth C."/>
            <person name="Larson L."/>
            <person name="Lui A."/>
            <person name="MacDonald P.J.P."/>
            <person name="Montmayeur A."/>
            <person name="Murphy C."/>
            <person name="Neiman D."/>
            <person name="Pearson M."/>
            <person name="Priest M."/>
            <person name="Roberts A."/>
            <person name="Saif S."/>
            <person name="Shea T."/>
            <person name="Shenoy N."/>
            <person name="Sisk P."/>
            <person name="Stolte C."/>
            <person name="Sykes S."/>
            <person name="Wortman J."/>
            <person name="Nusbaum C."/>
            <person name="Birren B."/>
        </authorList>
    </citation>
    <scope>NUCLEOTIDE SEQUENCE [LARGE SCALE GENOMIC DNA]</scope>
    <source>
        <strain evidence="12 13">CM5</strain>
    </source>
</reference>
<dbReference type="PIRSF" id="PIRSF005572">
    <property type="entry name" value="NifS"/>
    <property type="match status" value="1"/>
</dbReference>
<keyword evidence="8" id="KW-0411">Iron-sulfur</keyword>
<dbReference type="InterPro" id="IPR016454">
    <property type="entry name" value="Cysteine_dSase"/>
</dbReference>
<feature type="domain" description="Aminotransferase class V" evidence="11">
    <location>
        <begin position="6"/>
        <end position="365"/>
    </location>
</feature>
<dbReference type="Gene3D" id="1.10.260.50">
    <property type="match status" value="1"/>
</dbReference>
<evidence type="ECO:0000256" key="1">
    <source>
        <dbReference type="ARBA" id="ARBA00001933"/>
    </source>
</evidence>
<keyword evidence="7" id="KW-0408">Iron</keyword>
<dbReference type="InterPro" id="IPR015421">
    <property type="entry name" value="PyrdxlP-dep_Trfase_major"/>
</dbReference>
<dbReference type="AlphaFoldDB" id="G9XC09"/>
<evidence type="ECO:0000259" key="11">
    <source>
        <dbReference type="Pfam" id="PF00266"/>
    </source>
</evidence>
<evidence type="ECO:0000256" key="7">
    <source>
        <dbReference type="ARBA" id="ARBA00023004"/>
    </source>
</evidence>
<accession>G9XC09</accession>
<dbReference type="GO" id="GO:0051536">
    <property type="term" value="F:iron-sulfur cluster binding"/>
    <property type="evidence" value="ECO:0007669"/>
    <property type="project" value="UniProtKB-KW"/>
</dbReference>
<dbReference type="FunFam" id="3.40.640.10:FF:000084">
    <property type="entry name" value="IscS-like cysteine desulfurase"/>
    <property type="match status" value="1"/>
</dbReference>
<proteinExistence type="inferred from homology"/>
<dbReference type="SUPFAM" id="SSF53383">
    <property type="entry name" value="PLP-dependent transferases"/>
    <property type="match status" value="1"/>
</dbReference>
<dbReference type="PANTHER" id="PTHR11601:SF34">
    <property type="entry name" value="CYSTEINE DESULFURASE"/>
    <property type="match status" value="1"/>
</dbReference>
<evidence type="ECO:0000256" key="5">
    <source>
        <dbReference type="ARBA" id="ARBA00022723"/>
    </source>
</evidence>